<keyword evidence="16" id="KW-0067">ATP-binding</keyword>
<evidence type="ECO:0000256" key="17">
    <source>
        <dbReference type="ARBA" id="ARBA00022844"/>
    </source>
</evidence>
<organism evidence="27">
    <name type="scientific">Leptinotarsa iflavirus 1</name>
    <dbReference type="NCBI Taxonomy" id="3079816"/>
    <lineage>
        <taxon>Viruses</taxon>
        <taxon>Riboviria</taxon>
        <taxon>Orthornavirae</taxon>
        <taxon>Pisuviricota</taxon>
        <taxon>Pisoniviricetes</taxon>
        <taxon>Picornavirales</taxon>
        <taxon>Iflaviridae</taxon>
        <taxon>Iflavirus</taxon>
    </lineage>
</organism>
<dbReference type="InterPro" id="IPR000199">
    <property type="entry name" value="Peptidase_C3A/C3B_picornavir"/>
</dbReference>
<keyword evidence="21" id="KW-1035">Host cytoplasm</keyword>
<keyword evidence="18" id="KW-1043">Host membrane</keyword>
<dbReference type="Gene3D" id="2.60.120.20">
    <property type="match status" value="3"/>
</dbReference>
<evidence type="ECO:0000256" key="9">
    <source>
        <dbReference type="ARBA" id="ARBA00022670"/>
    </source>
</evidence>
<dbReference type="GO" id="GO:0003723">
    <property type="term" value="F:RNA binding"/>
    <property type="evidence" value="ECO:0007669"/>
    <property type="project" value="InterPro"/>
</dbReference>
<keyword evidence="10" id="KW-0808">Transferase</keyword>
<keyword evidence="23" id="KW-1133">Transmembrane helix</keyword>
<dbReference type="CDD" id="cd00205">
    <property type="entry name" value="rhv_like"/>
    <property type="match status" value="2"/>
</dbReference>
<evidence type="ECO:0000256" key="20">
    <source>
        <dbReference type="ARBA" id="ARBA00023136"/>
    </source>
</evidence>
<evidence type="ECO:0000256" key="16">
    <source>
        <dbReference type="ARBA" id="ARBA00022840"/>
    </source>
</evidence>
<protein>
    <recommendedName>
        <fullName evidence="4">Genome polyprotein</fullName>
    </recommendedName>
</protein>
<feature type="domain" description="RdRp catalytic" evidence="24">
    <location>
        <begin position="2768"/>
        <end position="2900"/>
    </location>
</feature>
<dbReference type="InterPro" id="IPR044067">
    <property type="entry name" value="PCV_3C_PRO"/>
</dbReference>
<dbReference type="EMBL" id="OR613011">
    <property type="protein sequence ID" value="WNV56445.1"/>
    <property type="molecule type" value="Genomic_RNA"/>
</dbReference>
<feature type="region of interest" description="Disordered" evidence="22">
    <location>
        <begin position="279"/>
        <end position="339"/>
    </location>
</feature>
<comment type="subcellular location">
    <subcellularLocation>
        <location evidence="1">Host cytoplasm</location>
    </subcellularLocation>
    <subcellularLocation>
        <location evidence="3">Host membrane</location>
    </subcellularLocation>
    <subcellularLocation>
        <location evidence="2">Virion</location>
    </subcellularLocation>
</comment>
<dbReference type="SUPFAM" id="SSF56672">
    <property type="entry name" value="DNA/RNA polymerases"/>
    <property type="match status" value="1"/>
</dbReference>
<evidence type="ECO:0000256" key="3">
    <source>
        <dbReference type="ARBA" id="ARBA00004551"/>
    </source>
</evidence>
<evidence type="ECO:0000256" key="4">
    <source>
        <dbReference type="ARBA" id="ARBA00020107"/>
    </source>
</evidence>
<keyword evidence="13" id="KW-0378">Hydrolase</keyword>
<evidence type="ECO:0000256" key="2">
    <source>
        <dbReference type="ARBA" id="ARBA00004328"/>
    </source>
</evidence>
<keyword evidence="14" id="KW-0347">Helicase</keyword>
<evidence type="ECO:0000256" key="13">
    <source>
        <dbReference type="ARBA" id="ARBA00022801"/>
    </source>
</evidence>
<dbReference type="SUPFAM" id="SSF52540">
    <property type="entry name" value="P-loop containing nucleoside triphosphate hydrolases"/>
    <property type="match status" value="1"/>
</dbReference>
<dbReference type="InterPro" id="IPR007094">
    <property type="entry name" value="RNA-dir_pol_PSvirus"/>
</dbReference>
<evidence type="ECO:0000256" key="1">
    <source>
        <dbReference type="ARBA" id="ARBA00004192"/>
    </source>
</evidence>
<dbReference type="GO" id="GO:0006351">
    <property type="term" value="P:DNA-templated transcription"/>
    <property type="evidence" value="ECO:0007669"/>
    <property type="project" value="InterPro"/>
</dbReference>
<dbReference type="InterPro" id="IPR043504">
    <property type="entry name" value="Peptidase_S1_PA_chymotrypsin"/>
</dbReference>
<proteinExistence type="predicted"/>
<evidence type="ECO:0000256" key="15">
    <source>
        <dbReference type="ARBA" id="ARBA00022807"/>
    </source>
</evidence>
<keyword evidence="11" id="KW-0548">Nucleotidyltransferase</keyword>
<dbReference type="Gene3D" id="2.40.10.10">
    <property type="entry name" value="Trypsin-like serine proteases"/>
    <property type="match status" value="2"/>
</dbReference>
<feature type="domain" description="SF3 helicase" evidence="25">
    <location>
        <begin position="1733"/>
        <end position="1904"/>
    </location>
</feature>
<dbReference type="GO" id="GO:0003968">
    <property type="term" value="F:RNA-directed RNA polymerase activity"/>
    <property type="evidence" value="ECO:0007669"/>
    <property type="project" value="UniProtKB-KW"/>
</dbReference>
<dbReference type="GO" id="GO:0039694">
    <property type="term" value="P:viral RNA genome replication"/>
    <property type="evidence" value="ECO:0007669"/>
    <property type="project" value="InterPro"/>
</dbReference>
<dbReference type="GO" id="GO:0003724">
    <property type="term" value="F:RNA helicase activity"/>
    <property type="evidence" value="ECO:0007669"/>
    <property type="project" value="InterPro"/>
</dbReference>
<evidence type="ECO:0000256" key="14">
    <source>
        <dbReference type="ARBA" id="ARBA00022806"/>
    </source>
</evidence>
<reference evidence="27" key="1">
    <citation type="submission" date="2023-09" db="EMBL/GenBank/DDBJ databases">
        <title>Metagenomic sequencing of Colorado potato beetle.</title>
        <authorList>
            <person name="Antonets M.E."/>
            <person name="Bodnev S.A."/>
            <person name="Rotskaya U.N."/>
            <person name="Kryukov V.Y."/>
            <person name="Tregubchak T.V."/>
            <person name="Bauer T.V."/>
            <person name="Antonets D.V."/>
        </authorList>
    </citation>
    <scope>NUCLEOTIDE SEQUENCE</scope>
    <source>
        <strain evidence="27">CPB3</strain>
    </source>
</reference>
<feature type="domain" description="Peptidase C3" evidence="26">
    <location>
        <begin position="2286"/>
        <end position="2494"/>
    </location>
</feature>
<dbReference type="PROSITE" id="PS51874">
    <property type="entry name" value="PCV_3C_PRO"/>
    <property type="match status" value="1"/>
</dbReference>
<evidence type="ECO:0000256" key="8">
    <source>
        <dbReference type="ARBA" id="ARBA00022561"/>
    </source>
</evidence>
<keyword evidence="7" id="KW-0597">Phosphoprotein</keyword>
<evidence type="ECO:0000256" key="18">
    <source>
        <dbReference type="ARBA" id="ARBA00022870"/>
    </source>
</evidence>
<dbReference type="Pfam" id="PF00910">
    <property type="entry name" value="RNA_helicase"/>
    <property type="match status" value="1"/>
</dbReference>
<dbReference type="PROSITE" id="PS51218">
    <property type="entry name" value="SF3_HELICASE_2"/>
    <property type="match status" value="1"/>
</dbReference>
<keyword evidence="8" id="KW-0167">Capsid protein</keyword>
<dbReference type="PROSITE" id="PS50507">
    <property type="entry name" value="RDRP_SSRNA_POS"/>
    <property type="match status" value="1"/>
</dbReference>
<dbReference type="Pfam" id="PF00680">
    <property type="entry name" value="RdRP_1"/>
    <property type="match status" value="1"/>
</dbReference>
<dbReference type="Pfam" id="PF00548">
    <property type="entry name" value="Peptidase_C3"/>
    <property type="match status" value="1"/>
</dbReference>
<dbReference type="SUPFAM" id="SSF50494">
    <property type="entry name" value="Trypsin-like serine proteases"/>
    <property type="match status" value="1"/>
</dbReference>
<dbReference type="InterPro" id="IPR001205">
    <property type="entry name" value="RNA-dir_pol_C"/>
</dbReference>
<keyword evidence="9" id="KW-0645">Protease</keyword>
<feature type="compositionally biased region" description="Pro residues" evidence="22">
    <location>
        <begin position="283"/>
        <end position="294"/>
    </location>
</feature>
<keyword evidence="5" id="KW-0696">RNA-directed RNA polymerase</keyword>
<dbReference type="InterPro" id="IPR043502">
    <property type="entry name" value="DNA/RNA_pol_sf"/>
</dbReference>
<feature type="transmembrane region" description="Helical" evidence="23">
    <location>
        <begin position="1539"/>
        <end position="1563"/>
    </location>
</feature>
<keyword evidence="6" id="KW-0191">Covalent protein-RNA linkage</keyword>
<evidence type="ECO:0000259" key="26">
    <source>
        <dbReference type="PROSITE" id="PS51874"/>
    </source>
</evidence>
<dbReference type="CDD" id="cd23169">
    <property type="entry name" value="ps-ssRNAv-Picornavirales"/>
    <property type="match status" value="1"/>
</dbReference>
<dbReference type="GO" id="GO:0019028">
    <property type="term" value="C:viral capsid"/>
    <property type="evidence" value="ECO:0007669"/>
    <property type="project" value="UniProtKB-KW"/>
</dbReference>
<keyword evidence="19" id="KW-0693">Viral RNA replication</keyword>
<evidence type="ECO:0000256" key="21">
    <source>
        <dbReference type="ARBA" id="ARBA00023200"/>
    </source>
</evidence>
<keyword evidence="12" id="KW-0547">Nucleotide-binding</keyword>
<feature type="transmembrane region" description="Helical" evidence="23">
    <location>
        <begin position="1592"/>
        <end position="1609"/>
    </location>
</feature>
<evidence type="ECO:0000256" key="5">
    <source>
        <dbReference type="ARBA" id="ARBA00022484"/>
    </source>
</evidence>
<keyword evidence="15" id="KW-0788">Thiol protease</keyword>
<feature type="compositionally biased region" description="Polar residues" evidence="22">
    <location>
        <begin position="328"/>
        <end position="338"/>
    </location>
</feature>
<sequence length="3049" mass="338676">MNSLTKTPSNSLEYLSADEYFDDDYYPTLDFHYGYDENHRQLMVFRPTPPSLFFQPEPMQVDEDEIFLPLVADPDDYLPAHPHDDDFAPRGIELENIRFVEEDGYFEDDYVSSPPIPNLPLDDSMVFVRDYELFSNTNLDIQRRMASRFLFYLAAQDWHEYQFSDVTHYQADFNTHDAFTYVLSPLFHHEYRTHRYRTRHNSQRFIETLHLTEIGTGVIYNVGANEDHNYSSQITSVRDEHKHRVLICLSSNLLFNGYPLTVFTSTNFGDQPHITSVFYAIPHTPPPTPPPSPPSSDHSDYAEYDPDYPSDTSTPPNEPSGGSIELYPQNSLDPTTNDDAGAAVEVESTPNVDLIENRGAQLASPMATTITPVPHIGSQLVPQTFPELTSRYNNIGTVSWSTNQVSGTLISRLDLPRAALQALSSNPATLPLLQYTFFTPNLTLRFQLNSTPFHSGLIVIGTQYYSALDSGAEGVRVPKSQQQIWPLDSATLNASISNAVELSIPFQSYLDMLPIRDGDAGSSQYYCSVFVYVVSPLRIGTGGSNTVSITQQVKLESDGMPTQFYGQQTRTTVFAQSLTGMLMGELVKAGSSLVSSVIRPVEDLFTGLGRQYPASNMDRPLVPIEQTPIIVYPTGALSSGDGPFQGRSFRLNPATTTPHTPSVPTNGTLLDFHQISSIKGFVSMFSISTTTAVNDLIFSHPISPMIASSLDQDSAVLTPMSGCANMYTYWSGSIKFTFIICKSAPQSLRLRFSISPNNLTTGPEMVDLMSTVQDFEEITTIDYIAPYMAPSPILPVFYDGKPGSAGYIQVRLESQFISPNTSSSTIDVVVLASAGPDFNLSVPRNLALYPISPDIPISPGGATYENLLYQPLWQNRFQIDMNAAIKPGYAYNSILGANIFPVGESFRQNWDYIYVFSASNFVGLHFSNLKLINGATIDAPKQAYVMIPYNKTVNKQPAVDLYFNNVLQTPGITCDCRIDWRGEKPYDAAYFYIIPKPSYPNGVLITLKYKIVTLALEPQNFKTETVNEQGPSTSSSASSSAVLMGEEYPLRTSLRRFQSFLVTQPDLRSSDNPLLENVFAFPIPLNYGHHSIRKAIDPINNLTFCHDAFRFGKGSLRFNIILDSNRYLPSWFKLTAYHVPPGILSNVITTPSWQRISEAEVAKMSMFSHEIVFNNSTSIPFEIPYVNFTRCLVNGFDPRSKGNISTAAFSFGNLVLVCTLEKDFIPGARPPSFRIDIQRALGDDADLYVFQGWPVVFTPAFTYHNFNSSTPLSPQNASVPMIPQDCPHPSTFGSPSEFSRQRTIASLSPIEEIEESEKVVDPVGQNADFLASMIQSLASSRRGRKALRKFLRAHNVNSFLAQDSTPASLKADAVLLQLANAYINFTAIPSNIFLSLDVEKLDPSIIANLTDTNNFDSKIAFQLAVSSLVARIYHLYPGCNYDFYAATGAFLNTSLFHDVKIFMSRASATIPDQIKTKIQSLDDSLKNIPSTLCSILTHAIKGVANIITSPQTLFSFVTSVQMLMCASDTWVRAMALCSLFFQFGILSSAAGVGIAFIVCELLYMAQPVRHGYITLTAQNSEDKDLRETTSRYVAAIMGGVAATAGLAGARSWPEGVATFTRLMSSTSNSWFTLLNSTCSFVVDYVLYLLGHDSPEVLAIAELKAANIDGEEWMKRCLWLIDPSRRDDVLNDASLRKEVAQRYDEGCVIVRSLNVSDPSSHSKLPIVLSVWRSLVTLYSETGEVPDSIKSNRTPICIWLSGAPGIGKSEAAKTLAIKLATLLDISFVGDPFFVRRPRPFWDGYKGQPIIILDDALQVTSDQAMSTFVDDWFGIMTPTPFSPEFSKISEKCKFVTPEIVICTANSAFPEPTNVISDLQAFHRRRDFLFEVIFSPDLVSQDIFSPQDIRVSIETLKSFDHLRFCQYPSSTNRVTKYDPKTKARTGIETETIKPNAPQKLDETLKSMLPHLLHLRNLRLESAKAQIALSDSLNPTVIAKTRDALIESLDAKDLIADAAKTVMSSVAGSVNPQNDPSENSLTIHSKFISPNNPTSMKYNAEKPYVHSLWAEVNGICTYNCMTLPIRCFSLLTDPYFQENKAMVRLCDGCQNLVLMQKGTRRSAGSLMASQQWYPVLRFGESRFSNKALIDDGFDLAVASYNEHVAKLPGPKGLFRFLKPRKVLEPPTNTLPPVDVGDFWTWFNAKNSSFWSFAKKNWKYISILALSIGLMFLFKSFNVIQNLSNFFNVNKETTTPKISEDVLQPLANPQMATSGSPARPMHARRVLKLAQQGNTNDLVPRVNRNLVNITVYHQDGQMSTTWGLGLWERFIVAPMHTFISKSSDVDKIDFTLSSGSGLAGSVLLDAMDVSVTRINGTDLALLHVVNRRIPCFRNLVKTLVPKNRLDVVSNKGILVNVLSCGKDSVPSIHHLDIEFVEMLGHYTLETGVSQFNLLGYSYPMEGNGMCGSVLIDSRSGMIIGMHTAGANGKGYASILSSEFFASFDTSRDVEEPNLPAGGSVKPKGDFIPIGMIPNNLQVNLPLKTQIAKSDCFKVLADPARSPVKMIEPGEQIPGVTNLTLAVEKGGKPTRSWPLKDIDEVCGFLQEEILAYCRPITAIVQTRTVEEAIVGVPGLPFAEALKRSTSVGWPLATLGIGSQKRHFVEYNDSVDGLQVVGIHPKAAEIYNLNRSQRKMNTIPFSPYMNFLKDERLKPGKRPRLINGCPLDQVIEFRRYMMDFCSAVQHSGAKIGVMIGINVHGPEWSTFANRLLSMGDSFICGDYSGFGPGLDPELVLRCGEIVNAWYSEYSDDTVENRTVRMTLFENLAYSHEVSKDTLIQTLCGSPSGNPYTALINSLVNLMYLMLAWKHLFQGTTLSHVSNFRKFIQVGVYGDDLIATVDPSILQIFNNQSLQACFADKGIKYTDADKSGDVRKFCSLQEASFLKCSFIPHPIRGSGFFLAALEKPMIEDIPNWISSDAPDRTAASLANSVQACHLAYAWGFEYFDEIVSKLRTYWRNRGHTMDVCSWDYLDKLYFGELKGLSLPKLKDPTYYAWV</sequence>
<evidence type="ECO:0000256" key="12">
    <source>
        <dbReference type="ARBA" id="ARBA00022741"/>
    </source>
</evidence>
<dbReference type="SUPFAM" id="SSF88633">
    <property type="entry name" value="Positive stranded ssRNA viruses"/>
    <property type="match status" value="3"/>
</dbReference>
<dbReference type="GO" id="GO:0005524">
    <property type="term" value="F:ATP binding"/>
    <property type="evidence" value="ECO:0007669"/>
    <property type="project" value="UniProtKB-KW"/>
</dbReference>
<evidence type="ECO:0000256" key="19">
    <source>
        <dbReference type="ARBA" id="ARBA00022953"/>
    </source>
</evidence>
<evidence type="ECO:0000313" key="27">
    <source>
        <dbReference type="EMBL" id="WNV56445.1"/>
    </source>
</evidence>
<evidence type="ECO:0000259" key="25">
    <source>
        <dbReference type="PROSITE" id="PS51218"/>
    </source>
</evidence>
<dbReference type="GO" id="GO:0033644">
    <property type="term" value="C:host cell membrane"/>
    <property type="evidence" value="ECO:0007669"/>
    <property type="project" value="UniProtKB-SubCell"/>
</dbReference>
<dbReference type="InterPro" id="IPR000605">
    <property type="entry name" value="Helicase_SF3_ssDNA/RNA_vir"/>
</dbReference>
<keyword evidence="17" id="KW-0946">Virion</keyword>
<evidence type="ECO:0000256" key="10">
    <source>
        <dbReference type="ARBA" id="ARBA00022679"/>
    </source>
</evidence>
<keyword evidence="20 23" id="KW-0472">Membrane</keyword>
<evidence type="ECO:0000256" key="6">
    <source>
        <dbReference type="ARBA" id="ARBA00022520"/>
    </source>
</evidence>
<dbReference type="InterPro" id="IPR009003">
    <property type="entry name" value="Peptidase_S1_PA"/>
</dbReference>
<name>A0AA96Q035_9VIRU</name>
<accession>A0AA96Q035</accession>
<evidence type="ECO:0000256" key="23">
    <source>
        <dbReference type="SAM" id="Phobius"/>
    </source>
</evidence>
<dbReference type="InterPro" id="IPR014759">
    <property type="entry name" value="Helicase_SF3_ssRNA_vir"/>
</dbReference>
<evidence type="ECO:0000259" key="24">
    <source>
        <dbReference type="PROSITE" id="PS50507"/>
    </source>
</evidence>
<dbReference type="GO" id="GO:0004197">
    <property type="term" value="F:cysteine-type endopeptidase activity"/>
    <property type="evidence" value="ECO:0007669"/>
    <property type="project" value="InterPro"/>
</dbReference>
<evidence type="ECO:0000256" key="22">
    <source>
        <dbReference type="SAM" id="MobiDB-lite"/>
    </source>
</evidence>
<evidence type="ECO:0000256" key="7">
    <source>
        <dbReference type="ARBA" id="ARBA00022553"/>
    </source>
</evidence>
<keyword evidence="23" id="KW-0812">Transmembrane</keyword>
<evidence type="ECO:0000256" key="11">
    <source>
        <dbReference type="ARBA" id="ARBA00022695"/>
    </source>
</evidence>
<dbReference type="InterPro" id="IPR043128">
    <property type="entry name" value="Rev_trsase/Diguanyl_cyclase"/>
</dbReference>
<dbReference type="InterPro" id="IPR029053">
    <property type="entry name" value="Viral_coat"/>
</dbReference>
<dbReference type="Gene3D" id="3.30.70.270">
    <property type="match status" value="1"/>
</dbReference>
<dbReference type="GO" id="GO:0006508">
    <property type="term" value="P:proteolysis"/>
    <property type="evidence" value="ECO:0007669"/>
    <property type="project" value="UniProtKB-KW"/>
</dbReference>
<dbReference type="InterPro" id="IPR033703">
    <property type="entry name" value="Rhv-like"/>
</dbReference>
<dbReference type="InterPro" id="IPR027417">
    <property type="entry name" value="P-loop_NTPase"/>
</dbReference>